<feature type="compositionally biased region" description="Polar residues" evidence="7">
    <location>
        <begin position="443"/>
        <end position="479"/>
    </location>
</feature>
<dbReference type="InterPro" id="IPR001084">
    <property type="entry name" value="MAP_tubulin-bd_rpt"/>
</dbReference>
<feature type="compositionally biased region" description="Basic and acidic residues" evidence="7">
    <location>
        <begin position="1"/>
        <end position="10"/>
    </location>
</feature>
<evidence type="ECO:0000256" key="1">
    <source>
        <dbReference type="ARBA" id="ARBA00004245"/>
    </source>
</evidence>
<feature type="compositionally biased region" description="Pro residues" evidence="7">
    <location>
        <begin position="117"/>
        <end position="142"/>
    </location>
</feature>
<feature type="compositionally biased region" description="Basic and acidic residues" evidence="7">
    <location>
        <begin position="432"/>
        <end position="442"/>
    </location>
</feature>
<feature type="region of interest" description="Disordered" evidence="7">
    <location>
        <begin position="1"/>
        <end position="260"/>
    </location>
</feature>
<keyword evidence="3" id="KW-0597">Phosphoprotein</keyword>
<organism evidence="8 9">
    <name type="scientific">Ceratina calcarata</name>
    <dbReference type="NCBI Taxonomy" id="156304"/>
    <lineage>
        <taxon>Eukaryota</taxon>
        <taxon>Metazoa</taxon>
        <taxon>Ecdysozoa</taxon>
        <taxon>Arthropoda</taxon>
        <taxon>Hexapoda</taxon>
        <taxon>Insecta</taxon>
        <taxon>Pterygota</taxon>
        <taxon>Neoptera</taxon>
        <taxon>Endopterygota</taxon>
        <taxon>Hymenoptera</taxon>
        <taxon>Apocrita</taxon>
        <taxon>Aculeata</taxon>
        <taxon>Apoidea</taxon>
        <taxon>Anthophila</taxon>
        <taxon>Apidae</taxon>
        <taxon>Ceratina</taxon>
        <taxon>Zadontomerus</taxon>
    </lineage>
</organism>
<comment type="subcellular location">
    <subcellularLocation>
        <location evidence="1 6">Cytoplasm</location>
        <location evidence="1 6">Cytoskeleton</location>
    </subcellularLocation>
</comment>
<evidence type="ECO:0000313" key="8">
    <source>
        <dbReference type="Proteomes" id="UP000694925"/>
    </source>
</evidence>
<gene>
    <name evidence="9" type="primary">LOC108631889</name>
</gene>
<feature type="compositionally biased region" description="Low complexity" evidence="7">
    <location>
        <begin position="635"/>
        <end position="659"/>
    </location>
</feature>
<dbReference type="GO" id="GO:0031175">
    <property type="term" value="P:neuron projection development"/>
    <property type="evidence" value="ECO:0007669"/>
    <property type="project" value="TreeGrafter"/>
</dbReference>
<feature type="compositionally biased region" description="Basic and acidic residues" evidence="7">
    <location>
        <begin position="209"/>
        <end position="233"/>
    </location>
</feature>
<feature type="compositionally biased region" description="Basic and acidic residues" evidence="7">
    <location>
        <begin position="903"/>
        <end position="917"/>
    </location>
</feature>
<dbReference type="GO" id="GO:0005874">
    <property type="term" value="C:microtubule"/>
    <property type="evidence" value="ECO:0007669"/>
    <property type="project" value="UniProtKB-KW"/>
</dbReference>
<feature type="compositionally biased region" description="Low complexity" evidence="7">
    <location>
        <begin position="1108"/>
        <end position="1117"/>
    </location>
</feature>
<feature type="compositionally biased region" description="Basic and acidic residues" evidence="7">
    <location>
        <begin position="327"/>
        <end position="342"/>
    </location>
</feature>
<feature type="compositionally biased region" description="Polar residues" evidence="7">
    <location>
        <begin position="1192"/>
        <end position="1203"/>
    </location>
</feature>
<feature type="compositionally biased region" description="Basic and acidic residues" evidence="7">
    <location>
        <begin position="1118"/>
        <end position="1145"/>
    </location>
</feature>
<feature type="compositionally biased region" description="Acidic residues" evidence="7">
    <location>
        <begin position="234"/>
        <end position="243"/>
    </location>
</feature>
<dbReference type="PROSITE" id="PS51491">
    <property type="entry name" value="TAU_MAP_2"/>
    <property type="match status" value="3"/>
</dbReference>
<feature type="compositionally biased region" description="Pro residues" evidence="7">
    <location>
        <begin position="88"/>
        <end position="101"/>
    </location>
</feature>
<evidence type="ECO:0000256" key="7">
    <source>
        <dbReference type="SAM" id="MobiDB-lite"/>
    </source>
</evidence>
<dbReference type="Pfam" id="PF00418">
    <property type="entry name" value="Tubulin-binding"/>
    <property type="match status" value="4"/>
</dbReference>
<feature type="region of interest" description="Disordered" evidence="7">
    <location>
        <begin position="903"/>
        <end position="1255"/>
    </location>
</feature>
<keyword evidence="2 6" id="KW-0963">Cytoplasm</keyword>
<feature type="compositionally biased region" description="Basic and acidic residues" evidence="7">
    <location>
        <begin position="594"/>
        <end position="608"/>
    </location>
</feature>
<dbReference type="Proteomes" id="UP000694925">
    <property type="component" value="Unplaced"/>
</dbReference>
<feature type="compositionally biased region" description="Basic and acidic residues" evidence="7">
    <location>
        <begin position="407"/>
        <end position="424"/>
    </location>
</feature>
<dbReference type="PROSITE" id="PS00229">
    <property type="entry name" value="TAU_MAP_1"/>
    <property type="match status" value="2"/>
</dbReference>
<dbReference type="GO" id="GO:0008017">
    <property type="term" value="F:microtubule binding"/>
    <property type="evidence" value="ECO:0007669"/>
    <property type="project" value="InterPro"/>
</dbReference>
<feature type="compositionally biased region" description="Basic and acidic residues" evidence="7">
    <location>
        <begin position="960"/>
        <end position="973"/>
    </location>
</feature>
<feature type="compositionally biased region" description="Basic and acidic residues" evidence="7">
    <location>
        <begin position="1065"/>
        <end position="1077"/>
    </location>
</feature>
<feature type="region of interest" description="Disordered" evidence="7">
    <location>
        <begin position="313"/>
        <end position="812"/>
    </location>
</feature>
<feature type="compositionally biased region" description="Basic and acidic residues" evidence="7">
    <location>
        <begin position="544"/>
        <end position="569"/>
    </location>
</feature>
<sequence>MKDLKMDSQETARNAAESPSDREPTAVKPSPPLSSAFRARPQGPPGVPRQPIDNGPVGQPRPRPIQQIRFENRPVGPVNPGQFARPPYGNPRPGSFPPRPQPDQNQNQPTVLNPRYPSSPVPRPGPQLGPRPPPPGNYPPQKPEGNVQRAAQQPRTEHQGLPQQGRNPEIQRQLRRDESLLNLQTRQGPPYRGEDNKPVVPRIVIGRMTDVDNSRKLEQFENAASREKMRENTENDDDDDDVVMDGKSPRANGNATNQDELIETKLSKKEVVQPVKRPETATINGKIDGKPDAALEKVPDIIDDKKSVKDFNAVESDNRLSSMNKQEANDARNQMEEKKLVEDQIVNEKGSAKSPARQNEINSPSVKKPELPPMHLTTKLNDNAPPSQTPPKSPLTNKSRVGTPDAADQKQQELKTPKSADRSRANTPIETNRNDLAHELKTLSKSPQQSQENSSDNSGNELKTISPNKSRASTPGETNSEQHETKPRQEKQELKMPVTQNKPDTNLSKEIKEGKNEQELKLLSKELEKPRATTPVEVNQNKVESPKPPEESIKSSAKDNQSNEKESKQVKSPNLTEPDILPSKDPSESKMNLSKKEESKAQESRPLDQMKVPETLLLPPKSPEGVKGFDDGQQKSLSLKSSPSRSPRSPASPKSPKSPIANDKLEKNESKKTTLVDESNKQKKVDNKSESKTASKSAVTKRGTPMKSKERSDKKSAKTSEIENGSVTNESMQSNAGPTTNGDADSPMKKSPSKLTEADKRSTAGSPVKSPSKSVKSLPRTPDTPSSTGGLEKKKLPMNKIQVGAAPSPNLKTVRSKIGSLDNASYKPGGGKVKIENRKLDFSKAQPKIAAKNEKYAPSGGDKKIAQVKLQWNAKPKVGSLDNATYKPGGGDKKIETVKLDFKDKAKPKVGSKDNAKHIPGGGAIKSSATPPKTPQDTNNGIQTQKVDIKAESKIGSLDNVKHKPGGGDKKIFNDTSYLRQTGSNVQSVSGSGSQIEGSEEMNSSIEQTKNPPHPPPSTPTKVKKLPSPSSVVTPKAVRSSLAKSPDSTGSKKMFSLETTGMESEDQKLLTSEDKNVPKGKPPKSPVGRSPQPSPNSLQLKNPETRTPRSPITPRTPDSIELKAAENKTQRSPENRQMRSPENKTPKSPVTPRTPNNSEPKVAEDKTAKSPTSSRSSNSPQSRSPEDRVTKSPVTPRSPNSLRLKTPEKSTPPGSGKASPKEWRLPKLAPSPTPLEPTTVSEVNAKINLPKLIER</sequence>
<feature type="compositionally biased region" description="Polar residues" evidence="7">
    <location>
        <begin position="356"/>
        <end position="365"/>
    </location>
</feature>
<evidence type="ECO:0000256" key="5">
    <source>
        <dbReference type="ARBA" id="ARBA00023212"/>
    </source>
</evidence>
<dbReference type="RefSeq" id="XP_026675013.1">
    <property type="nucleotide sequence ID" value="XM_026819212.1"/>
</dbReference>
<dbReference type="KEGG" id="ccal:108631889"/>
<protein>
    <recommendedName>
        <fullName evidence="6">Microtubule-associated protein</fullName>
    </recommendedName>
</protein>
<feature type="compositionally biased region" description="Basic and acidic residues" evidence="7">
    <location>
        <begin position="707"/>
        <end position="721"/>
    </location>
</feature>
<feature type="region of interest" description="Disordered" evidence="7">
    <location>
        <begin position="272"/>
        <end position="293"/>
    </location>
</feature>
<feature type="compositionally biased region" description="Polar residues" evidence="7">
    <location>
        <begin position="722"/>
        <end position="743"/>
    </location>
</feature>
<proteinExistence type="predicted"/>
<evidence type="ECO:0000256" key="4">
    <source>
        <dbReference type="ARBA" id="ARBA00022737"/>
    </source>
</evidence>
<keyword evidence="6" id="KW-0493">Microtubule</keyword>
<evidence type="ECO:0000313" key="9">
    <source>
        <dbReference type="RefSeq" id="XP_026675013.1"/>
    </source>
</evidence>
<feature type="compositionally biased region" description="Basic and acidic residues" evidence="7">
    <location>
        <begin position="507"/>
        <end position="531"/>
    </location>
</feature>
<feature type="compositionally biased region" description="Polar residues" evidence="7">
    <location>
        <begin position="1146"/>
        <end position="1159"/>
    </location>
</feature>
<evidence type="ECO:0000256" key="3">
    <source>
        <dbReference type="ARBA" id="ARBA00022553"/>
    </source>
</evidence>
<accession>A0AAJ7WGZ8</accession>
<keyword evidence="8" id="KW-1185">Reference proteome</keyword>
<dbReference type="GeneID" id="108631889"/>
<dbReference type="GO" id="GO:0043005">
    <property type="term" value="C:neuron projection"/>
    <property type="evidence" value="ECO:0007669"/>
    <property type="project" value="TreeGrafter"/>
</dbReference>
<feature type="compositionally biased region" description="Basic and acidic residues" evidence="7">
    <location>
        <begin position="663"/>
        <end position="693"/>
    </location>
</feature>
<dbReference type="GO" id="GO:0000226">
    <property type="term" value="P:microtubule cytoskeleton organization"/>
    <property type="evidence" value="ECO:0007669"/>
    <property type="project" value="TreeGrafter"/>
</dbReference>
<evidence type="ECO:0000256" key="2">
    <source>
        <dbReference type="ARBA" id="ARBA00022490"/>
    </source>
</evidence>
<dbReference type="PANTHER" id="PTHR11501">
    <property type="entry name" value="MICROTUBULE-ASSOCIATED PROTEIN"/>
    <property type="match status" value="1"/>
</dbReference>
<feature type="compositionally biased region" description="Low complexity" evidence="7">
    <location>
        <begin position="766"/>
        <end position="777"/>
    </location>
</feature>
<dbReference type="CTD" id="326116"/>
<keyword evidence="4" id="KW-0677">Repeat</keyword>
<feature type="compositionally biased region" description="Basic and acidic residues" evidence="7">
    <location>
        <begin position="480"/>
        <end position="494"/>
    </location>
</feature>
<name>A0AAJ7WGZ8_9HYME</name>
<feature type="compositionally biased region" description="Low complexity" evidence="7">
    <location>
        <begin position="983"/>
        <end position="997"/>
    </location>
</feature>
<feature type="compositionally biased region" description="Polar residues" evidence="7">
    <location>
        <begin position="1002"/>
        <end position="1011"/>
    </location>
</feature>
<feature type="compositionally biased region" description="Low complexity" evidence="7">
    <location>
        <begin position="1170"/>
        <end position="1183"/>
    </location>
</feature>
<keyword evidence="5 6" id="KW-0206">Cytoskeleton</keyword>
<reference evidence="9" key="1">
    <citation type="submission" date="2025-08" db="UniProtKB">
        <authorList>
            <consortium name="RefSeq"/>
        </authorList>
    </citation>
    <scope>IDENTIFICATION</scope>
    <source>
        <tissue evidence="9">Whole body</tissue>
    </source>
</reference>
<dbReference type="AlphaFoldDB" id="A0AAJ7WGZ8"/>
<feature type="compositionally biased region" description="Polar residues" evidence="7">
    <location>
        <begin position="927"/>
        <end position="946"/>
    </location>
</feature>
<dbReference type="InterPro" id="IPR027324">
    <property type="entry name" value="MAP2/MAP4/Tau"/>
</dbReference>
<feature type="compositionally biased region" description="Low complexity" evidence="7">
    <location>
        <begin position="1026"/>
        <end position="1036"/>
    </location>
</feature>
<evidence type="ECO:0000256" key="6">
    <source>
        <dbReference type="RuleBase" id="RU000686"/>
    </source>
</evidence>
<feature type="compositionally biased region" description="Polar residues" evidence="7">
    <location>
        <begin position="1042"/>
        <end position="1062"/>
    </location>
</feature>
<dbReference type="PANTHER" id="PTHR11501:SF18">
    <property type="entry name" value="MICROTUBULE-ASSOCIATED PROTEIN"/>
    <property type="match status" value="1"/>
</dbReference>